<name>A0A9P0KX31_ACAOB</name>
<organism evidence="1 2">
    <name type="scientific">Acanthoscelides obtectus</name>
    <name type="common">Bean weevil</name>
    <name type="synonym">Bruchus obtectus</name>
    <dbReference type="NCBI Taxonomy" id="200917"/>
    <lineage>
        <taxon>Eukaryota</taxon>
        <taxon>Metazoa</taxon>
        <taxon>Ecdysozoa</taxon>
        <taxon>Arthropoda</taxon>
        <taxon>Hexapoda</taxon>
        <taxon>Insecta</taxon>
        <taxon>Pterygota</taxon>
        <taxon>Neoptera</taxon>
        <taxon>Endopterygota</taxon>
        <taxon>Coleoptera</taxon>
        <taxon>Polyphaga</taxon>
        <taxon>Cucujiformia</taxon>
        <taxon>Chrysomeloidea</taxon>
        <taxon>Chrysomelidae</taxon>
        <taxon>Bruchinae</taxon>
        <taxon>Bruchini</taxon>
        <taxon>Acanthoscelides</taxon>
    </lineage>
</organism>
<evidence type="ECO:0000313" key="2">
    <source>
        <dbReference type="Proteomes" id="UP001152888"/>
    </source>
</evidence>
<accession>A0A9P0KX31</accession>
<protein>
    <submittedName>
        <fullName evidence="1">Uncharacterized protein</fullName>
    </submittedName>
</protein>
<sequence>MLEVRQFGTKVGQAAIKLIRKKTLSVKNRQKANKNIFFQLKAFFRFGCLLLRFYGIPRSTILLFENAPVSQTSKSSKKKEVQEKDDNLIKRGDEVRENVLTFWHPSANTERTGLKTQTNPARKSPIMLTPRVRIRLPKTSTKNS</sequence>
<dbReference type="EMBL" id="CAKOFQ010006940">
    <property type="protein sequence ID" value="CAH1983532.1"/>
    <property type="molecule type" value="Genomic_DNA"/>
</dbReference>
<reference evidence="1" key="1">
    <citation type="submission" date="2022-03" db="EMBL/GenBank/DDBJ databases">
        <authorList>
            <person name="Sayadi A."/>
        </authorList>
    </citation>
    <scope>NUCLEOTIDE SEQUENCE</scope>
</reference>
<comment type="caution">
    <text evidence="1">The sequence shown here is derived from an EMBL/GenBank/DDBJ whole genome shotgun (WGS) entry which is preliminary data.</text>
</comment>
<proteinExistence type="predicted"/>
<gene>
    <name evidence="1" type="ORF">ACAOBT_LOCUS15599</name>
</gene>
<evidence type="ECO:0000313" key="1">
    <source>
        <dbReference type="EMBL" id="CAH1983532.1"/>
    </source>
</evidence>
<dbReference type="AlphaFoldDB" id="A0A9P0KX31"/>
<dbReference type="Proteomes" id="UP001152888">
    <property type="component" value="Unassembled WGS sequence"/>
</dbReference>
<keyword evidence="2" id="KW-1185">Reference proteome</keyword>